<dbReference type="EMBL" id="JACHJW010000001">
    <property type="protein sequence ID" value="MBB4956282.1"/>
    <property type="molecule type" value="Genomic_DNA"/>
</dbReference>
<dbReference type="InterPro" id="IPR002477">
    <property type="entry name" value="Peptidoglycan-bd-like"/>
</dbReference>
<dbReference type="Pfam" id="PF01471">
    <property type="entry name" value="PG_binding_1"/>
    <property type="match status" value="2"/>
</dbReference>
<evidence type="ECO:0000256" key="1">
    <source>
        <dbReference type="SAM" id="MobiDB-lite"/>
    </source>
</evidence>
<dbReference type="InterPro" id="IPR036366">
    <property type="entry name" value="PGBDSf"/>
</dbReference>
<feature type="compositionally biased region" description="Pro residues" evidence="1">
    <location>
        <begin position="46"/>
        <end position="56"/>
    </location>
</feature>
<dbReference type="RefSeq" id="WP_184531652.1">
    <property type="nucleotide sequence ID" value="NZ_JACHJW010000001.1"/>
</dbReference>
<dbReference type="AlphaFoldDB" id="A0A7W7WM60"/>
<proteinExistence type="predicted"/>
<accession>A0A7W7WM60</accession>
<protein>
    <recommendedName>
        <fullName evidence="2">Peptidoglycan binding-like domain-containing protein</fullName>
    </recommendedName>
</protein>
<dbReference type="InterPro" id="IPR036365">
    <property type="entry name" value="PGBD-like_sf"/>
</dbReference>
<feature type="region of interest" description="Disordered" evidence="1">
    <location>
        <begin position="81"/>
        <end position="113"/>
    </location>
</feature>
<evidence type="ECO:0000313" key="4">
    <source>
        <dbReference type="Proteomes" id="UP000578819"/>
    </source>
</evidence>
<keyword evidence="4" id="KW-1185">Reference proteome</keyword>
<reference evidence="3 4" key="1">
    <citation type="submission" date="2020-08" db="EMBL/GenBank/DDBJ databases">
        <title>Sequencing the genomes of 1000 actinobacteria strains.</title>
        <authorList>
            <person name="Klenk H.-P."/>
        </authorList>
    </citation>
    <scope>NUCLEOTIDE SEQUENCE [LARGE SCALE GENOMIC DNA]</scope>
    <source>
        <strain evidence="3 4">DSM 45886</strain>
    </source>
</reference>
<evidence type="ECO:0000259" key="2">
    <source>
        <dbReference type="Pfam" id="PF01471"/>
    </source>
</evidence>
<feature type="region of interest" description="Disordered" evidence="1">
    <location>
        <begin position="32"/>
        <end position="56"/>
    </location>
</feature>
<feature type="domain" description="Peptidoglycan binding-like" evidence="2">
    <location>
        <begin position="287"/>
        <end position="340"/>
    </location>
</feature>
<feature type="compositionally biased region" description="Basic and acidic residues" evidence="1">
    <location>
        <begin position="93"/>
        <end position="107"/>
    </location>
</feature>
<name>A0A7W7WM60_9ACTN</name>
<dbReference type="Proteomes" id="UP000578819">
    <property type="component" value="Unassembled WGS sequence"/>
</dbReference>
<comment type="caution">
    <text evidence="3">The sequence shown here is derived from an EMBL/GenBank/DDBJ whole genome shotgun (WGS) entry which is preliminary data.</text>
</comment>
<feature type="domain" description="Peptidoglycan binding-like" evidence="2">
    <location>
        <begin position="203"/>
        <end position="258"/>
    </location>
</feature>
<gene>
    <name evidence="3" type="ORF">FHR38_000015</name>
</gene>
<dbReference type="SUPFAM" id="SSF47090">
    <property type="entry name" value="PGBD-like"/>
    <property type="match status" value="2"/>
</dbReference>
<evidence type="ECO:0000313" key="3">
    <source>
        <dbReference type="EMBL" id="MBB4956282.1"/>
    </source>
</evidence>
<organism evidence="3 4">
    <name type="scientific">Micromonospora polyrhachis</name>
    <dbReference type="NCBI Taxonomy" id="1282883"/>
    <lineage>
        <taxon>Bacteria</taxon>
        <taxon>Bacillati</taxon>
        <taxon>Actinomycetota</taxon>
        <taxon>Actinomycetes</taxon>
        <taxon>Micromonosporales</taxon>
        <taxon>Micromonosporaceae</taxon>
        <taxon>Micromonospora</taxon>
    </lineage>
</organism>
<sequence length="346" mass="37878">METTIDIVEADVTHFGEDDDPETFIGDEIEYDLGIGEDPPGEEIPEGPPTPPEPPSLLPAVHLAPTLKVLRDEINARWPKRDRASDGWIGDAAHQKSKSDHNPDADNRSVNALDVDKDGIDPSLVIRKCIAHPSTEYVIYNRTIWSRSRSFKSARYTGSNPHDKHLHVSVGHSATRERSTRGWGIANAAVPKLGDRTLTKGCTGSDVRELQNLANKLGAKLVVDGDLGAKTDAWIRSFQKSKKLAVDGVVGLKTIAALRAATTPAVPISQPAKAKPGSRTLRRGMTGEDVSFVQRWIGERRCGKPNGEFNPQTEAGVRWYQRMQGLADDGIVGPLTWGKMRVKVTY</sequence>
<dbReference type="Gene3D" id="1.10.101.10">
    <property type="entry name" value="PGBD-like superfamily/PGBD"/>
    <property type="match status" value="2"/>
</dbReference>